<keyword evidence="2 5" id="KW-0812">Transmembrane</keyword>
<keyword evidence="3 5" id="KW-1133">Transmembrane helix</keyword>
<reference evidence="6" key="1">
    <citation type="submission" date="2020-06" db="EMBL/GenBank/DDBJ databases">
        <title>Paenibacillus sp. nov., isolated from soil.</title>
        <authorList>
            <person name="Seo Y.L."/>
        </authorList>
    </citation>
    <scope>NUCLEOTIDE SEQUENCE [LARGE SCALE GENOMIC DNA]</scope>
    <source>
        <strain evidence="6">JW14</strain>
    </source>
</reference>
<dbReference type="AlphaFoldDB" id="A0A850ET28"/>
<evidence type="ECO:0000256" key="3">
    <source>
        <dbReference type="ARBA" id="ARBA00022989"/>
    </source>
</evidence>
<evidence type="ECO:0000313" key="7">
    <source>
        <dbReference type="Proteomes" id="UP000564806"/>
    </source>
</evidence>
<dbReference type="Pfam" id="PF02361">
    <property type="entry name" value="CbiQ"/>
    <property type="match status" value="1"/>
</dbReference>
<dbReference type="EMBL" id="JABWCS010000217">
    <property type="protein sequence ID" value="NUU62960.1"/>
    <property type="molecule type" value="Genomic_DNA"/>
</dbReference>
<evidence type="ECO:0000256" key="4">
    <source>
        <dbReference type="ARBA" id="ARBA00023136"/>
    </source>
</evidence>
<dbReference type="GO" id="GO:0005886">
    <property type="term" value="C:plasma membrane"/>
    <property type="evidence" value="ECO:0007669"/>
    <property type="project" value="UniProtKB-ARBA"/>
</dbReference>
<name>A0A850ET28_9BACL</name>
<evidence type="ECO:0000256" key="1">
    <source>
        <dbReference type="ARBA" id="ARBA00004141"/>
    </source>
</evidence>
<evidence type="ECO:0000256" key="2">
    <source>
        <dbReference type="ARBA" id="ARBA00022692"/>
    </source>
</evidence>
<dbReference type="Proteomes" id="UP000564806">
    <property type="component" value="Unassembled WGS sequence"/>
</dbReference>
<feature type="transmembrane region" description="Helical" evidence="5">
    <location>
        <begin position="247"/>
        <end position="266"/>
    </location>
</feature>
<dbReference type="RefSeq" id="WP_175373405.1">
    <property type="nucleotide sequence ID" value="NZ_JABWCS010000217.1"/>
</dbReference>
<keyword evidence="4 5" id="KW-0472">Membrane</keyword>
<sequence length="277" mass="31878">MKVKMLSYTDLDTPIHRLTGATKLLFFVLWSVSAMITYDTRVLVVMLLFSLFVFKISRVPFQQYAFVLYFILIFFVLNHLAIFLFSPLEGVSIYGTRHDIFHIAGRYTVTWEQLFYQLNIALKYAVVIPMALLFLLTTDPSEFAASLNRIGVNYRIAYSVSLALRYIPDIQRDYENISFSAQARGIDTSRKEKLPTRLKNIAAILFPLILTSVERIDKISTAMELRGFGRGSRRTWYSLRPFTKSDYIALALIILIAAASAVITFYDGSRFYNIFVE</sequence>
<feature type="transmembrane region" description="Helical" evidence="5">
    <location>
        <begin position="114"/>
        <end position="136"/>
    </location>
</feature>
<protein>
    <submittedName>
        <fullName evidence="6">Energy-coupling factor transporter transmembrane protein EcfT</fullName>
    </submittedName>
</protein>
<comment type="subcellular location">
    <subcellularLocation>
        <location evidence="1">Membrane</location>
        <topology evidence="1">Multi-pass membrane protein</topology>
    </subcellularLocation>
</comment>
<gene>
    <name evidence="6" type="ORF">HPT30_21660</name>
</gene>
<dbReference type="CDD" id="cd16914">
    <property type="entry name" value="EcfT"/>
    <property type="match status" value="1"/>
</dbReference>
<proteinExistence type="predicted"/>
<feature type="transmembrane region" description="Helical" evidence="5">
    <location>
        <begin position="24"/>
        <end position="54"/>
    </location>
</feature>
<comment type="caution">
    <text evidence="6">The sequence shown here is derived from an EMBL/GenBank/DDBJ whole genome shotgun (WGS) entry which is preliminary data.</text>
</comment>
<accession>A0A850ET28</accession>
<evidence type="ECO:0000256" key="5">
    <source>
        <dbReference type="SAM" id="Phobius"/>
    </source>
</evidence>
<keyword evidence="7" id="KW-1185">Reference proteome</keyword>
<feature type="transmembrane region" description="Helical" evidence="5">
    <location>
        <begin position="66"/>
        <end position="85"/>
    </location>
</feature>
<dbReference type="PANTHER" id="PTHR33514">
    <property type="entry name" value="PROTEIN ABCI12, CHLOROPLASTIC"/>
    <property type="match status" value="1"/>
</dbReference>
<dbReference type="PANTHER" id="PTHR33514:SF1">
    <property type="entry name" value="ABC TRANSPORTER PERMEASE"/>
    <property type="match status" value="1"/>
</dbReference>
<organism evidence="6 7">
    <name type="scientific">Paenibacillus agri</name>
    <dbReference type="NCBI Taxonomy" id="2744309"/>
    <lineage>
        <taxon>Bacteria</taxon>
        <taxon>Bacillati</taxon>
        <taxon>Bacillota</taxon>
        <taxon>Bacilli</taxon>
        <taxon>Bacillales</taxon>
        <taxon>Paenibacillaceae</taxon>
        <taxon>Paenibacillus</taxon>
    </lineage>
</organism>
<evidence type="ECO:0000313" key="6">
    <source>
        <dbReference type="EMBL" id="NUU62960.1"/>
    </source>
</evidence>
<dbReference type="InterPro" id="IPR003339">
    <property type="entry name" value="ABC/ECF_trnsptr_transmembrane"/>
</dbReference>